<evidence type="ECO:0000256" key="2">
    <source>
        <dbReference type="ARBA" id="ARBA00023125"/>
    </source>
</evidence>
<dbReference type="Proteomes" id="UP001629462">
    <property type="component" value="Unassembled WGS sequence"/>
</dbReference>
<dbReference type="Gene3D" id="1.10.10.10">
    <property type="entry name" value="Winged helix-like DNA-binding domain superfamily/Winged helix DNA-binding domain"/>
    <property type="match status" value="1"/>
</dbReference>
<feature type="domain" description="HTH luxR-type" evidence="4">
    <location>
        <begin position="105"/>
        <end position="173"/>
    </location>
</feature>
<keyword evidence="6" id="KW-1185">Reference proteome</keyword>
<organism evidence="5 6">
    <name type="scientific">Caballeronia jiangsuensis</name>
    <dbReference type="NCBI Taxonomy" id="1458357"/>
    <lineage>
        <taxon>Bacteria</taxon>
        <taxon>Pseudomonadati</taxon>
        <taxon>Pseudomonadota</taxon>
        <taxon>Betaproteobacteria</taxon>
        <taxon>Burkholderiales</taxon>
        <taxon>Burkholderiaceae</taxon>
        <taxon>Caballeronia</taxon>
    </lineage>
</organism>
<evidence type="ECO:0000259" key="4">
    <source>
        <dbReference type="PROSITE" id="PS50043"/>
    </source>
</evidence>
<protein>
    <submittedName>
        <fullName evidence="5">Helix-turn-helix transcriptional regulator</fullName>
    </submittedName>
</protein>
<keyword evidence="3" id="KW-0804">Transcription</keyword>
<dbReference type="SUPFAM" id="SSF46894">
    <property type="entry name" value="C-terminal effector domain of the bipartite response regulators"/>
    <property type="match status" value="1"/>
</dbReference>
<dbReference type="CDD" id="cd06170">
    <property type="entry name" value="LuxR_C_like"/>
    <property type="match status" value="1"/>
</dbReference>
<dbReference type="SMART" id="SM00421">
    <property type="entry name" value="HTH_LUXR"/>
    <property type="match status" value="1"/>
</dbReference>
<dbReference type="PROSITE" id="PS50043">
    <property type="entry name" value="HTH_LUXR_2"/>
    <property type="match status" value="1"/>
</dbReference>
<dbReference type="InterPro" id="IPR036388">
    <property type="entry name" value="WH-like_DNA-bd_sf"/>
</dbReference>
<dbReference type="PRINTS" id="PR00038">
    <property type="entry name" value="HTHLUXR"/>
</dbReference>
<dbReference type="Pfam" id="PF00196">
    <property type="entry name" value="GerE"/>
    <property type="match status" value="1"/>
</dbReference>
<dbReference type="RefSeq" id="WP_238287805.1">
    <property type="nucleotide sequence ID" value="NZ_JAQQDB010000086.1"/>
</dbReference>
<comment type="caution">
    <text evidence="5">The sequence shown here is derived from an EMBL/GenBank/DDBJ whole genome shotgun (WGS) entry which is preliminary data.</text>
</comment>
<dbReference type="EMBL" id="JAQQDB010000086">
    <property type="protein sequence ID" value="MFM0523267.1"/>
    <property type="molecule type" value="Genomic_DNA"/>
</dbReference>
<evidence type="ECO:0000256" key="3">
    <source>
        <dbReference type="ARBA" id="ARBA00023163"/>
    </source>
</evidence>
<dbReference type="InterPro" id="IPR016032">
    <property type="entry name" value="Sig_transdc_resp-reg_C-effctor"/>
</dbReference>
<dbReference type="PANTHER" id="PTHR44688:SF16">
    <property type="entry name" value="DNA-BINDING TRANSCRIPTIONAL ACTIVATOR DEVR_DOSR"/>
    <property type="match status" value="1"/>
</dbReference>
<proteinExistence type="predicted"/>
<accession>A0ABW9D0E4</accession>
<evidence type="ECO:0000313" key="6">
    <source>
        <dbReference type="Proteomes" id="UP001629462"/>
    </source>
</evidence>
<dbReference type="PANTHER" id="PTHR44688">
    <property type="entry name" value="DNA-BINDING TRANSCRIPTIONAL ACTIVATOR DEVR_DOSR"/>
    <property type="match status" value="1"/>
</dbReference>
<name>A0ABW9D0E4_9BURK</name>
<evidence type="ECO:0000313" key="5">
    <source>
        <dbReference type="EMBL" id="MFM0523267.1"/>
    </source>
</evidence>
<sequence length="178" mass="19993">MPFLDNDDSLAASTARRDGMANGVMPVARGRREVARLELEGRMCRLLQIDDALSAPRDADADAFDTDEEIVHFGLGAHRYVLVARRPILPHPLPHADAEPAPQMPRDISRLLSGREMEVVHLVCMGYLTKQIADRMRISEFTVRSYLKTIYAKLGVRSRAALVFRFMKAFQGDTPTRS</sequence>
<keyword evidence="2" id="KW-0238">DNA-binding</keyword>
<gene>
    <name evidence="5" type="ORF">PQR08_38245</name>
</gene>
<keyword evidence="1" id="KW-0805">Transcription regulation</keyword>
<evidence type="ECO:0000256" key="1">
    <source>
        <dbReference type="ARBA" id="ARBA00023015"/>
    </source>
</evidence>
<reference evidence="5 6" key="1">
    <citation type="journal article" date="2024" name="Chem. Sci.">
        <title>Discovery of megapolipeptins by genome mining of a Burkholderiales bacteria collection.</title>
        <authorList>
            <person name="Paulo B.S."/>
            <person name="Recchia M.J.J."/>
            <person name="Lee S."/>
            <person name="Fergusson C.H."/>
            <person name="Romanowski S.B."/>
            <person name="Hernandez A."/>
            <person name="Krull N."/>
            <person name="Liu D.Y."/>
            <person name="Cavanagh H."/>
            <person name="Bos A."/>
            <person name="Gray C.A."/>
            <person name="Murphy B.T."/>
            <person name="Linington R.G."/>
            <person name="Eustaquio A.S."/>
        </authorList>
    </citation>
    <scope>NUCLEOTIDE SEQUENCE [LARGE SCALE GENOMIC DNA]</scope>
    <source>
        <strain evidence="5 6">RL17-374-BIF-D</strain>
    </source>
</reference>
<dbReference type="InterPro" id="IPR000792">
    <property type="entry name" value="Tscrpt_reg_LuxR_C"/>
</dbReference>